<dbReference type="InterPro" id="IPR037459">
    <property type="entry name" value="RhgT-like"/>
</dbReference>
<evidence type="ECO:0000259" key="3">
    <source>
        <dbReference type="Pfam" id="PF13472"/>
    </source>
</evidence>
<comment type="caution">
    <text evidence="4">The sequence shown here is derived from an EMBL/GenBank/DDBJ whole genome shotgun (WGS) entry which is preliminary data.</text>
</comment>
<dbReference type="InterPro" id="IPR013830">
    <property type="entry name" value="SGNH_hydro"/>
</dbReference>
<reference evidence="4 5" key="1">
    <citation type="submission" date="2023-03" db="EMBL/GenBank/DDBJ databases">
        <title>Bacillus Genome Sequencing.</title>
        <authorList>
            <person name="Dunlap C."/>
        </authorList>
    </citation>
    <scope>NUCLEOTIDE SEQUENCE [LARGE SCALE GENOMIC DNA]</scope>
    <source>
        <strain evidence="4 5">BD-525</strain>
    </source>
</reference>
<dbReference type="SUPFAM" id="SSF52266">
    <property type="entry name" value="SGNH hydrolase"/>
    <property type="match status" value="1"/>
</dbReference>
<dbReference type="InterPro" id="IPR036514">
    <property type="entry name" value="SGNH_hydro_sf"/>
</dbReference>
<dbReference type="EMBL" id="JARLKZ010000002">
    <property type="protein sequence ID" value="MEC0238864.1"/>
    <property type="molecule type" value="Genomic_DNA"/>
</dbReference>
<protein>
    <submittedName>
        <fullName evidence="4">Rhamnogalacturonan acetylesterase</fullName>
    </submittedName>
</protein>
<keyword evidence="5" id="KW-1185">Reference proteome</keyword>
<keyword evidence="2" id="KW-0378">Hydrolase</keyword>
<gene>
    <name evidence="4" type="ORF">P4H66_03130</name>
</gene>
<sequence>MTHSLFIAGDSTAARKEGSKKPMAGWGEYLQGYLEPSIRVDNRAINGRSTKSFLAEGHFAAIEQELQPEDYVFIQFGHNDEKKEDPLRYTDPAAEYRYNLLHFIESTRRCGGIPVLLTSVSRRRFTIDGFPDPSAVGLYPAAMREVAKESGTPLLDIFAASQQLYRDLGHKGSQELFMHLPEKVHPNYPEGISDDTHFSEEGAQRIAGLVVQAIAQSSALSHLHKKLRVKEVE</sequence>
<organism evidence="4 5">
    <name type="scientific">Paenibacillus dokdonensis</name>
    <dbReference type="NCBI Taxonomy" id="2567944"/>
    <lineage>
        <taxon>Bacteria</taxon>
        <taxon>Bacillati</taxon>
        <taxon>Bacillota</taxon>
        <taxon>Bacilli</taxon>
        <taxon>Bacillales</taxon>
        <taxon>Paenibacillaceae</taxon>
        <taxon>Paenibacillus</taxon>
    </lineage>
</organism>
<dbReference type="CDD" id="cd01821">
    <property type="entry name" value="Rhamnogalacturan_acetylesterase_like"/>
    <property type="match status" value="1"/>
</dbReference>
<evidence type="ECO:0000256" key="1">
    <source>
        <dbReference type="ARBA" id="ARBA00008668"/>
    </source>
</evidence>
<dbReference type="PANTHER" id="PTHR43695">
    <property type="entry name" value="PUTATIVE (AFU_ORTHOLOGUE AFUA_2G17250)-RELATED"/>
    <property type="match status" value="1"/>
</dbReference>
<evidence type="ECO:0000256" key="2">
    <source>
        <dbReference type="ARBA" id="ARBA00022801"/>
    </source>
</evidence>
<proteinExistence type="inferred from homology"/>
<comment type="similarity">
    <text evidence="1">Belongs to the 'GDSL' lipolytic enzyme family.</text>
</comment>
<dbReference type="PANTHER" id="PTHR43695:SF1">
    <property type="entry name" value="RHAMNOGALACTURONAN ACETYLESTERASE"/>
    <property type="match status" value="1"/>
</dbReference>
<name>A0ABU6GGJ6_9BACL</name>
<dbReference type="RefSeq" id="WP_326085670.1">
    <property type="nucleotide sequence ID" value="NZ_JARLKZ010000002.1"/>
</dbReference>
<evidence type="ECO:0000313" key="5">
    <source>
        <dbReference type="Proteomes" id="UP001344632"/>
    </source>
</evidence>
<accession>A0ABU6GGJ6</accession>
<evidence type="ECO:0000313" key="4">
    <source>
        <dbReference type="EMBL" id="MEC0238864.1"/>
    </source>
</evidence>
<dbReference type="Pfam" id="PF13472">
    <property type="entry name" value="Lipase_GDSL_2"/>
    <property type="match status" value="1"/>
</dbReference>
<feature type="domain" description="SGNH hydrolase-type esterase" evidence="3">
    <location>
        <begin position="9"/>
        <end position="204"/>
    </location>
</feature>
<dbReference type="Proteomes" id="UP001344632">
    <property type="component" value="Unassembled WGS sequence"/>
</dbReference>
<dbReference type="Gene3D" id="3.40.50.1110">
    <property type="entry name" value="SGNH hydrolase"/>
    <property type="match status" value="1"/>
</dbReference>